<dbReference type="Gene3D" id="2.40.170.20">
    <property type="entry name" value="TonB-dependent receptor, beta-barrel domain"/>
    <property type="match status" value="1"/>
</dbReference>
<evidence type="ECO:0000256" key="11">
    <source>
        <dbReference type="RuleBase" id="RU003357"/>
    </source>
</evidence>
<keyword evidence="3 10" id="KW-1134">Transmembrane beta strand</keyword>
<organism evidence="14 15">
    <name type="scientific">Sphingomonas psychrolutea</name>
    <dbReference type="NCBI Taxonomy" id="1259676"/>
    <lineage>
        <taxon>Bacteria</taxon>
        <taxon>Pseudomonadati</taxon>
        <taxon>Pseudomonadota</taxon>
        <taxon>Alphaproteobacteria</taxon>
        <taxon>Sphingomonadales</taxon>
        <taxon>Sphingomonadaceae</taxon>
        <taxon>Sphingomonas</taxon>
    </lineage>
</organism>
<dbReference type="InterPro" id="IPR012910">
    <property type="entry name" value="Plug_dom"/>
</dbReference>
<evidence type="ECO:0000256" key="8">
    <source>
        <dbReference type="ARBA" id="ARBA00023136"/>
    </source>
</evidence>
<dbReference type="Pfam" id="PF07660">
    <property type="entry name" value="STN"/>
    <property type="match status" value="1"/>
</dbReference>
<evidence type="ECO:0000259" key="13">
    <source>
        <dbReference type="SMART" id="SM00965"/>
    </source>
</evidence>
<dbReference type="EMBL" id="BMDW01000002">
    <property type="protein sequence ID" value="GGA37629.1"/>
    <property type="molecule type" value="Genomic_DNA"/>
</dbReference>
<dbReference type="Pfam" id="PF00593">
    <property type="entry name" value="TonB_dep_Rec_b-barrel"/>
    <property type="match status" value="1"/>
</dbReference>
<name>A0ABQ1G6D5_9SPHN</name>
<dbReference type="Gene3D" id="3.55.50.30">
    <property type="match status" value="1"/>
</dbReference>
<dbReference type="InterPro" id="IPR039426">
    <property type="entry name" value="TonB-dep_rcpt-like"/>
</dbReference>
<keyword evidence="4" id="KW-0410">Iron transport</keyword>
<evidence type="ECO:0000256" key="6">
    <source>
        <dbReference type="ARBA" id="ARBA00023004"/>
    </source>
</evidence>
<dbReference type="InterPro" id="IPR000531">
    <property type="entry name" value="Beta-barrel_TonB"/>
</dbReference>
<dbReference type="InterPro" id="IPR037066">
    <property type="entry name" value="Plug_dom_sf"/>
</dbReference>
<keyword evidence="6" id="KW-0408">Iron</keyword>
<keyword evidence="12" id="KW-0732">Signal</keyword>
<protein>
    <submittedName>
        <fullName evidence="14">TonB-dependent receptor</fullName>
    </submittedName>
</protein>
<keyword evidence="4" id="KW-0406">Ion transport</keyword>
<evidence type="ECO:0000256" key="12">
    <source>
        <dbReference type="SAM" id="SignalP"/>
    </source>
</evidence>
<feature type="domain" description="Secretin/TonB short N-terminal" evidence="13">
    <location>
        <begin position="53"/>
        <end position="103"/>
    </location>
</feature>
<proteinExistence type="inferred from homology"/>
<comment type="similarity">
    <text evidence="10 11">Belongs to the TonB-dependent receptor family.</text>
</comment>
<comment type="subcellular location">
    <subcellularLocation>
        <location evidence="1 10">Cell outer membrane</location>
        <topology evidence="1 10">Multi-pass membrane protein</topology>
    </subcellularLocation>
</comment>
<dbReference type="Gene3D" id="2.170.130.10">
    <property type="entry name" value="TonB-dependent receptor, plug domain"/>
    <property type="match status" value="1"/>
</dbReference>
<keyword evidence="9 10" id="KW-0998">Cell outer membrane</keyword>
<feature type="signal peptide" evidence="12">
    <location>
        <begin position="1"/>
        <end position="25"/>
    </location>
</feature>
<dbReference type="PANTHER" id="PTHR47234">
    <property type="match status" value="1"/>
</dbReference>
<keyword evidence="7 11" id="KW-0798">TonB box</keyword>
<dbReference type="InterPro" id="IPR011662">
    <property type="entry name" value="Secretin/TonB_short_N"/>
</dbReference>
<keyword evidence="15" id="KW-1185">Reference proteome</keyword>
<dbReference type="PROSITE" id="PS52016">
    <property type="entry name" value="TONB_DEPENDENT_REC_3"/>
    <property type="match status" value="1"/>
</dbReference>
<comment type="caution">
    <text evidence="14">The sequence shown here is derived from an EMBL/GenBank/DDBJ whole genome shotgun (WGS) entry which is preliminary data.</text>
</comment>
<evidence type="ECO:0000313" key="15">
    <source>
        <dbReference type="Proteomes" id="UP000618591"/>
    </source>
</evidence>
<keyword evidence="14" id="KW-0675">Receptor</keyword>
<evidence type="ECO:0000256" key="2">
    <source>
        <dbReference type="ARBA" id="ARBA00022448"/>
    </source>
</evidence>
<evidence type="ECO:0000256" key="9">
    <source>
        <dbReference type="ARBA" id="ARBA00023237"/>
    </source>
</evidence>
<evidence type="ECO:0000256" key="7">
    <source>
        <dbReference type="ARBA" id="ARBA00023077"/>
    </source>
</evidence>
<evidence type="ECO:0000256" key="1">
    <source>
        <dbReference type="ARBA" id="ARBA00004571"/>
    </source>
</evidence>
<evidence type="ECO:0000256" key="3">
    <source>
        <dbReference type="ARBA" id="ARBA00022452"/>
    </source>
</evidence>
<dbReference type="Proteomes" id="UP000618591">
    <property type="component" value="Unassembled WGS sequence"/>
</dbReference>
<gene>
    <name evidence="14" type="ORF">GCM10011395_04930</name>
</gene>
<reference evidence="15" key="1">
    <citation type="journal article" date="2019" name="Int. J. Syst. Evol. Microbiol.">
        <title>The Global Catalogue of Microorganisms (GCM) 10K type strain sequencing project: providing services to taxonomists for standard genome sequencing and annotation.</title>
        <authorList>
            <consortium name="The Broad Institute Genomics Platform"/>
            <consortium name="The Broad Institute Genome Sequencing Center for Infectious Disease"/>
            <person name="Wu L."/>
            <person name="Ma J."/>
        </authorList>
    </citation>
    <scope>NUCLEOTIDE SEQUENCE [LARGE SCALE GENOMIC DNA]</scope>
    <source>
        <strain evidence="15">CGMCC 1.10106</strain>
    </source>
</reference>
<sequence length="840" mass="88321">MRLGKYLAATACGSVMLLASPIAAAQSDDRQDYDVSAQDLSAALRQVAAVSGRQVIVASDLVTGLRAPELKGRFSSEEAVAQLLRGSGLRGVPVGNALVVQRDPVVEPAGDPQDGDILVTGTRIRGQGPVGSAVITIDRKAIDASGFATTQQIAQSIPQNFGGGPNDATSIGGTLSQSAARNTASGSSVNLRGLGASSTLVLINGDRPPLGGFAGAFSDLSMIPASAVERVEIVADGASAIYGSDAVAGVVNIVPRLNFRGAETMFRLGTADGDSQEYQASQLVGARWSSGHGVIAYEYYERTRLAAASRGFATDDLRPFGGVDHRGGYASPGTIIAGGRSFAIPTGQNGQGLTAASLVPGTVNLGNSWTGADILPEQRRHSIFAALSQNLGGSLRFYAHGLVSVRSFDQALRPTADARRTVPVTNAFYVDPIGTHQPVRVQYSFVRDLGNERSRGIASAYGGTAGIEAKAGSWDIDAHGTWGRQYERASLINRINTARLAVALADTNPATAYNLFGDGPSTNPATIGSVRGSTTSSNSGIVWSATLRADGPLIALPAGAMRLAVGGEYREERYVDRGTTSDTTSLMPRFVAPIALLEARRVKAAYAELLVPLFGGPATLPGFHRLDVSAAVRTEQYSDFGKTTNPKLGIAWEPVAGMTLRSSYGKSFRAPSFDDLRQDPGSQLIFAYTIPDPASSSGASNVIVLRGNDPKLRPERATTWTLGADFAPRGVPGLHAGITWFNIDYRDRIDTPAAQLFNFLVNRGTYAAVIEANPSAARIAALYADPIFINPLGIAQTDRFAAVVDARLQNLSVVHQSGLDLDIGYVRGRSVGSVRAERRF</sequence>
<keyword evidence="5 10" id="KW-0812">Transmembrane</keyword>
<accession>A0ABQ1G6D5</accession>
<dbReference type="SUPFAM" id="SSF56935">
    <property type="entry name" value="Porins"/>
    <property type="match status" value="1"/>
</dbReference>
<dbReference type="InterPro" id="IPR036942">
    <property type="entry name" value="Beta-barrel_TonB_sf"/>
</dbReference>
<evidence type="ECO:0000313" key="14">
    <source>
        <dbReference type="EMBL" id="GGA37629.1"/>
    </source>
</evidence>
<keyword evidence="8 10" id="KW-0472">Membrane</keyword>
<feature type="chain" id="PRO_5045314696" evidence="12">
    <location>
        <begin position="26"/>
        <end position="840"/>
    </location>
</feature>
<evidence type="ECO:0000256" key="10">
    <source>
        <dbReference type="PROSITE-ProRule" id="PRU01360"/>
    </source>
</evidence>
<dbReference type="SMART" id="SM00965">
    <property type="entry name" value="STN"/>
    <property type="match status" value="1"/>
</dbReference>
<evidence type="ECO:0000256" key="5">
    <source>
        <dbReference type="ARBA" id="ARBA00022692"/>
    </source>
</evidence>
<evidence type="ECO:0000256" key="4">
    <source>
        <dbReference type="ARBA" id="ARBA00022496"/>
    </source>
</evidence>
<keyword evidence="2 10" id="KW-0813">Transport</keyword>
<dbReference type="Pfam" id="PF07715">
    <property type="entry name" value="Plug"/>
    <property type="match status" value="1"/>
</dbReference>
<dbReference type="PANTHER" id="PTHR47234:SF2">
    <property type="entry name" value="TONB-DEPENDENT RECEPTOR"/>
    <property type="match status" value="1"/>
</dbReference>